<comment type="subcellular location">
    <subcellularLocation>
        <location evidence="4">Cell membrane</location>
        <topology evidence="4">Multi-pass membrane protein</topology>
    </subcellularLocation>
</comment>
<dbReference type="SUPFAM" id="SSF47384">
    <property type="entry name" value="Homodimeric domain of signal transducing histidine kinase"/>
    <property type="match status" value="1"/>
</dbReference>
<evidence type="ECO:0000256" key="18">
    <source>
        <dbReference type="ARBA" id="ARBA00023016"/>
    </source>
</evidence>
<dbReference type="PRINTS" id="PR00344">
    <property type="entry name" value="BCTRLSENSOR"/>
</dbReference>
<evidence type="ECO:0000256" key="1">
    <source>
        <dbReference type="ARBA" id="ARBA00000085"/>
    </source>
</evidence>
<organism evidence="26 27">
    <name type="scientific">Actinoalloteichus caeruleus DSM 43889</name>
    <dbReference type="NCBI Taxonomy" id="1120930"/>
    <lineage>
        <taxon>Bacteria</taxon>
        <taxon>Bacillati</taxon>
        <taxon>Actinomycetota</taxon>
        <taxon>Actinomycetes</taxon>
        <taxon>Pseudonocardiales</taxon>
        <taxon>Pseudonocardiaceae</taxon>
        <taxon>Actinoalloteichus</taxon>
        <taxon>Actinoalloteichus cyanogriseus</taxon>
    </lineage>
</organism>
<evidence type="ECO:0000256" key="12">
    <source>
        <dbReference type="ARBA" id="ARBA00022801"/>
    </source>
</evidence>
<keyword evidence="19" id="KW-0843">Virulence</keyword>
<comment type="cofactor">
    <cofactor evidence="2">
        <name>Mn(2+)</name>
        <dbReference type="ChEBI" id="CHEBI:29035"/>
    </cofactor>
</comment>
<evidence type="ECO:0000259" key="25">
    <source>
        <dbReference type="PROSITE" id="PS50885"/>
    </source>
</evidence>
<evidence type="ECO:0000256" key="21">
    <source>
        <dbReference type="ARBA" id="ARBA00040454"/>
    </source>
</evidence>
<dbReference type="Gene3D" id="6.10.340.10">
    <property type="match status" value="1"/>
</dbReference>
<dbReference type="SMART" id="SM00388">
    <property type="entry name" value="HisKA"/>
    <property type="match status" value="1"/>
</dbReference>
<keyword evidence="15" id="KW-0904">Protein phosphatase</keyword>
<dbReference type="Gene3D" id="1.10.287.130">
    <property type="match status" value="1"/>
</dbReference>
<keyword evidence="8" id="KW-0808">Transferase</keyword>
<keyword evidence="27" id="KW-1185">Reference proteome</keyword>
<keyword evidence="12" id="KW-0378">Hydrolase</keyword>
<dbReference type="PROSITE" id="PS50885">
    <property type="entry name" value="HAMP"/>
    <property type="match status" value="1"/>
</dbReference>
<evidence type="ECO:0000256" key="2">
    <source>
        <dbReference type="ARBA" id="ARBA00001936"/>
    </source>
</evidence>
<evidence type="ECO:0000313" key="26">
    <source>
        <dbReference type="EMBL" id="MCP2334548.1"/>
    </source>
</evidence>
<keyword evidence="13" id="KW-0067">ATP-binding</keyword>
<dbReference type="Pfam" id="PF00512">
    <property type="entry name" value="HisKA"/>
    <property type="match status" value="1"/>
</dbReference>
<dbReference type="CDD" id="cd00075">
    <property type="entry name" value="HATPase"/>
    <property type="match status" value="1"/>
</dbReference>
<protein>
    <recommendedName>
        <fullName evidence="21">Signal transduction histidine-protein kinase/phosphatase MprB</fullName>
        <ecNumber evidence="5">2.7.13.3</ecNumber>
    </recommendedName>
    <alternativeName>
        <fullName evidence="22">Mycobacterial persistence regulator B</fullName>
    </alternativeName>
</protein>
<evidence type="ECO:0000313" key="27">
    <source>
        <dbReference type="Proteomes" id="UP000791080"/>
    </source>
</evidence>
<dbReference type="PROSITE" id="PS50109">
    <property type="entry name" value="HIS_KIN"/>
    <property type="match status" value="1"/>
</dbReference>
<dbReference type="InterPro" id="IPR036097">
    <property type="entry name" value="HisK_dim/P_sf"/>
</dbReference>
<dbReference type="Gene3D" id="3.30.565.10">
    <property type="entry name" value="Histidine kinase-like ATPase, C-terminal domain"/>
    <property type="match status" value="1"/>
</dbReference>
<keyword evidence="6" id="KW-1003">Cell membrane</keyword>
<evidence type="ECO:0000256" key="6">
    <source>
        <dbReference type="ARBA" id="ARBA00022475"/>
    </source>
</evidence>
<dbReference type="SMART" id="SM00304">
    <property type="entry name" value="HAMP"/>
    <property type="match status" value="1"/>
</dbReference>
<dbReference type="InterPro" id="IPR050980">
    <property type="entry name" value="2C_sensor_his_kinase"/>
</dbReference>
<evidence type="ECO:0000256" key="23">
    <source>
        <dbReference type="SAM" id="Phobius"/>
    </source>
</evidence>
<accession>A0ABT1JPV2</accession>
<dbReference type="InterPro" id="IPR003661">
    <property type="entry name" value="HisK_dim/P_dom"/>
</dbReference>
<evidence type="ECO:0000256" key="7">
    <source>
        <dbReference type="ARBA" id="ARBA00022553"/>
    </source>
</evidence>
<dbReference type="PANTHER" id="PTHR44936">
    <property type="entry name" value="SENSOR PROTEIN CREC"/>
    <property type="match status" value="1"/>
</dbReference>
<feature type="domain" description="Histidine kinase" evidence="24">
    <location>
        <begin position="250"/>
        <end position="479"/>
    </location>
</feature>
<evidence type="ECO:0000256" key="17">
    <source>
        <dbReference type="ARBA" id="ARBA00023012"/>
    </source>
</evidence>
<evidence type="ECO:0000256" key="20">
    <source>
        <dbReference type="ARBA" id="ARBA00023211"/>
    </source>
</evidence>
<keyword evidence="10" id="KW-0547">Nucleotide-binding</keyword>
<evidence type="ECO:0000256" key="10">
    <source>
        <dbReference type="ARBA" id="ARBA00022741"/>
    </source>
</evidence>
<proteinExistence type="predicted"/>
<dbReference type="SUPFAM" id="SSF55874">
    <property type="entry name" value="ATPase domain of HSP90 chaperone/DNA topoisomerase II/histidine kinase"/>
    <property type="match status" value="1"/>
</dbReference>
<dbReference type="Pfam" id="PF02518">
    <property type="entry name" value="HATPase_c"/>
    <property type="match status" value="1"/>
</dbReference>
<dbReference type="SUPFAM" id="SSF158472">
    <property type="entry name" value="HAMP domain-like"/>
    <property type="match status" value="1"/>
</dbReference>
<dbReference type="SMART" id="SM00387">
    <property type="entry name" value="HATPase_c"/>
    <property type="match status" value="1"/>
</dbReference>
<evidence type="ECO:0000256" key="4">
    <source>
        <dbReference type="ARBA" id="ARBA00004651"/>
    </source>
</evidence>
<dbReference type="CDD" id="cd00082">
    <property type="entry name" value="HisKA"/>
    <property type="match status" value="1"/>
</dbReference>
<evidence type="ECO:0000256" key="8">
    <source>
        <dbReference type="ARBA" id="ARBA00022679"/>
    </source>
</evidence>
<evidence type="ECO:0000256" key="11">
    <source>
        <dbReference type="ARBA" id="ARBA00022777"/>
    </source>
</evidence>
<evidence type="ECO:0000256" key="14">
    <source>
        <dbReference type="ARBA" id="ARBA00022842"/>
    </source>
</evidence>
<evidence type="ECO:0000256" key="3">
    <source>
        <dbReference type="ARBA" id="ARBA00001946"/>
    </source>
</evidence>
<keyword evidence="23" id="KW-0472">Membrane</keyword>
<keyword evidence="11 26" id="KW-0418">Kinase</keyword>
<gene>
    <name evidence="26" type="ORF">G443_004818</name>
</gene>
<keyword evidence="18" id="KW-0346">Stress response</keyword>
<dbReference type="InterPro" id="IPR004358">
    <property type="entry name" value="Sig_transdc_His_kin-like_C"/>
</dbReference>
<evidence type="ECO:0000256" key="15">
    <source>
        <dbReference type="ARBA" id="ARBA00022912"/>
    </source>
</evidence>
<dbReference type="InterPro" id="IPR003594">
    <property type="entry name" value="HATPase_dom"/>
</dbReference>
<evidence type="ECO:0000256" key="9">
    <source>
        <dbReference type="ARBA" id="ARBA00022692"/>
    </source>
</evidence>
<keyword evidence="9 23" id="KW-0812">Transmembrane</keyword>
<dbReference type="Pfam" id="PF00672">
    <property type="entry name" value="HAMP"/>
    <property type="match status" value="1"/>
</dbReference>
<keyword evidence="14" id="KW-0460">Magnesium</keyword>
<dbReference type="InterPro" id="IPR036890">
    <property type="entry name" value="HATPase_C_sf"/>
</dbReference>
<evidence type="ECO:0000259" key="24">
    <source>
        <dbReference type="PROSITE" id="PS50109"/>
    </source>
</evidence>
<name>A0ABT1JPV2_ACTCY</name>
<evidence type="ECO:0000256" key="22">
    <source>
        <dbReference type="ARBA" id="ARBA00041776"/>
    </source>
</evidence>
<dbReference type="CDD" id="cd06225">
    <property type="entry name" value="HAMP"/>
    <property type="match status" value="1"/>
</dbReference>
<dbReference type="InterPro" id="IPR005467">
    <property type="entry name" value="His_kinase_dom"/>
</dbReference>
<dbReference type="InterPro" id="IPR003660">
    <property type="entry name" value="HAMP_dom"/>
</dbReference>
<dbReference type="Proteomes" id="UP000791080">
    <property type="component" value="Unassembled WGS sequence"/>
</dbReference>
<evidence type="ECO:0000256" key="13">
    <source>
        <dbReference type="ARBA" id="ARBA00022840"/>
    </source>
</evidence>
<dbReference type="EMBL" id="AUBJ02000001">
    <property type="protein sequence ID" value="MCP2334548.1"/>
    <property type="molecule type" value="Genomic_DNA"/>
</dbReference>
<sequence>MLRRLLAVLVPLLVVLMAALGVPLGAVVAQRVTQEVYLDRLSDVGRFASLAESALSSGRIEALRDEIARYDDLYGIPVAVLAPGGEVLLSSRDAWPAADEIDGDDLSGQLRQAFAGYRPEPPALLWPWQARPLHVVEPVGRDSEVVAVVAMASPTGGLRAEIGWQWLLLGLVGLVPLGGLVLAAWPISRWVLRPVRQLDEATAAVARGRLDTRADEVTGPPELRRLAASFNTMVGVVGTALERQRAFVSDASHQMRNPLASLRLAVENLEPHLRDDDAREAQRVAVDEAAALGRLLDAMLAATRLDSATDAEPVALDDLFATHEPGWRVQARQAGIRLEVDPGRGLGALEPPGGLGGVLDELVGNAVRLSGASWVTVRARRVREPTELADLSSEEVATPASGTEWVRLEVTDDGTGLDEAERTAALNRFWRSPRHQNVAGTGLGLAICHELVTAAGGRFELRPAGEHGLAAVVTLRAPAGSVEGEVAGGTP</sequence>
<reference evidence="26 27" key="1">
    <citation type="submission" date="2013-07" db="EMBL/GenBank/DDBJ databases">
        <authorList>
            <consortium name="DOE Joint Genome Institute"/>
            <person name="Reeve W."/>
            <person name="Huntemann M."/>
            <person name="Han J."/>
            <person name="Chen A."/>
            <person name="Kyrpides N."/>
            <person name="Mavromatis K."/>
            <person name="Markowitz V."/>
            <person name="Palaniappan K."/>
            <person name="Ivanova N."/>
            <person name="Schaumberg A."/>
            <person name="Pati A."/>
            <person name="Liolios K."/>
            <person name="Nordberg H.P."/>
            <person name="Cantor M.N."/>
            <person name="Hua S.X."/>
            <person name="Woyke T."/>
        </authorList>
    </citation>
    <scope>NUCLEOTIDE SEQUENCE [LARGE SCALE GENOMIC DNA]</scope>
    <source>
        <strain evidence="26 27">DSM 43889</strain>
    </source>
</reference>
<comment type="catalytic activity">
    <reaction evidence="1">
        <text>ATP + protein L-histidine = ADP + protein N-phospho-L-histidine.</text>
        <dbReference type="EC" id="2.7.13.3"/>
    </reaction>
</comment>
<dbReference type="PANTHER" id="PTHR44936:SF9">
    <property type="entry name" value="SENSOR PROTEIN CREC"/>
    <property type="match status" value="1"/>
</dbReference>
<comment type="cofactor">
    <cofactor evidence="3">
        <name>Mg(2+)</name>
        <dbReference type="ChEBI" id="CHEBI:18420"/>
    </cofactor>
</comment>
<reference evidence="26 27" key="2">
    <citation type="submission" date="2022-06" db="EMBL/GenBank/DDBJ databases">
        <title>Genomic Encyclopedia of Type Strains, Phase I: the one thousand microbial genomes (KMG-I) project.</title>
        <authorList>
            <person name="Kyrpides N."/>
        </authorList>
    </citation>
    <scope>NUCLEOTIDE SEQUENCE [LARGE SCALE GENOMIC DNA]</scope>
    <source>
        <strain evidence="26 27">DSM 43889</strain>
    </source>
</reference>
<keyword evidence="16 23" id="KW-1133">Transmembrane helix</keyword>
<evidence type="ECO:0000256" key="5">
    <source>
        <dbReference type="ARBA" id="ARBA00012438"/>
    </source>
</evidence>
<keyword evidence="17" id="KW-0902">Two-component regulatory system</keyword>
<keyword evidence="7" id="KW-0597">Phosphoprotein</keyword>
<feature type="domain" description="HAMP" evidence="25">
    <location>
        <begin position="189"/>
        <end position="242"/>
    </location>
</feature>
<comment type="caution">
    <text evidence="26">The sequence shown here is derived from an EMBL/GenBank/DDBJ whole genome shotgun (WGS) entry which is preliminary data.</text>
</comment>
<feature type="transmembrane region" description="Helical" evidence="23">
    <location>
        <begin position="164"/>
        <end position="187"/>
    </location>
</feature>
<dbReference type="EC" id="2.7.13.3" evidence="5"/>
<evidence type="ECO:0000256" key="16">
    <source>
        <dbReference type="ARBA" id="ARBA00022989"/>
    </source>
</evidence>
<evidence type="ECO:0000256" key="19">
    <source>
        <dbReference type="ARBA" id="ARBA00023026"/>
    </source>
</evidence>
<dbReference type="GO" id="GO:0016301">
    <property type="term" value="F:kinase activity"/>
    <property type="evidence" value="ECO:0007669"/>
    <property type="project" value="UniProtKB-KW"/>
</dbReference>
<keyword evidence="20" id="KW-0464">Manganese</keyword>